<evidence type="ECO:0000313" key="3">
    <source>
        <dbReference type="Proteomes" id="UP001634747"/>
    </source>
</evidence>
<keyword evidence="3" id="KW-1185">Reference proteome</keyword>
<accession>A0ABW9KM46</accession>
<name>A0ABW9KM46_9BACT</name>
<protein>
    <submittedName>
        <fullName evidence="2">Uncharacterized protein</fullName>
    </submittedName>
</protein>
<keyword evidence="1" id="KW-1133">Transmembrane helix</keyword>
<organism evidence="2 3">
    <name type="scientific">Terriglobus aquaticus</name>
    <dbReference type="NCBI Taxonomy" id="940139"/>
    <lineage>
        <taxon>Bacteria</taxon>
        <taxon>Pseudomonadati</taxon>
        <taxon>Acidobacteriota</taxon>
        <taxon>Terriglobia</taxon>
        <taxon>Terriglobales</taxon>
        <taxon>Acidobacteriaceae</taxon>
        <taxon>Terriglobus</taxon>
    </lineage>
</organism>
<dbReference type="Proteomes" id="UP001634747">
    <property type="component" value="Unassembled WGS sequence"/>
</dbReference>
<dbReference type="PROSITE" id="PS51257">
    <property type="entry name" value="PROKAR_LIPOPROTEIN"/>
    <property type="match status" value="1"/>
</dbReference>
<reference evidence="2 3" key="1">
    <citation type="submission" date="2024-12" db="EMBL/GenBank/DDBJ databases">
        <authorList>
            <person name="Lee Y."/>
        </authorList>
    </citation>
    <scope>NUCLEOTIDE SEQUENCE [LARGE SCALE GENOMIC DNA]</scope>
    <source>
        <strain evidence="2 3">03SUJ4</strain>
    </source>
</reference>
<proteinExistence type="predicted"/>
<sequence length="112" mass="12097">MAQSQRQVFLAVLAGALMASCLFNPAGFSALLFVAGGVRNVYVFALSSAYVLSFALGLWQLRRAFKQGAEVTRKSVVAATVLTLALLLPQWLYTAAPLIVGYLGMPRRVTPY</sequence>
<dbReference type="RefSeq" id="WP_344686759.1">
    <property type="nucleotide sequence ID" value="NZ_BAABBH010000001.1"/>
</dbReference>
<keyword evidence="1" id="KW-0472">Membrane</keyword>
<dbReference type="EMBL" id="JBJYXY010000001">
    <property type="protein sequence ID" value="MFN2976829.1"/>
    <property type="molecule type" value="Genomic_DNA"/>
</dbReference>
<evidence type="ECO:0000313" key="2">
    <source>
        <dbReference type="EMBL" id="MFN2976829.1"/>
    </source>
</evidence>
<keyword evidence="1" id="KW-0812">Transmembrane</keyword>
<evidence type="ECO:0000256" key="1">
    <source>
        <dbReference type="SAM" id="Phobius"/>
    </source>
</evidence>
<gene>
    <name evidence="2" type="ORF">ACK2TP_13750</name>
</gene>
<feature type="transmembrane region" description="Helical" evidence="1">
    <location>
        <begin position="40"/>
        <end position="59"/>
    </location>
</feature>
<comment type="caution">
    <text evidence="2">The sequence shown here is derived from an EMBL/GenBank/DDBJ whole genome shotgun (WGS) entry which is preliminary data.</text>
</comment>
<feature type="transmembrane region" description="Helical" evidence="1">
    <location>
        <begin position="80"/>
        <end position="103"/>
    </location>
</feature>